<evidence type="ECO:0000313" key="6">
    <source>
        <dbReference type="EMBL" id="KAK2580214.1"/>
    </source>
</evidence>
<accession>A0AAD9RI59</accession>
<dbReference type="PANTHER" id="PTHR15231">
    <property type="entry name" value="PHOSPHATIDYLINOSITOL N-ACETYLGLUCOSAMINYLTRANSFERASE SUBUNIT H"/>
    <property type="match status" value="1"/>
</dbReference>
<evidence type="ECO:0000256" key="3">
    <source>
        <dbReference type="SAM" id="MobiDB-lite"/>
    </source>
</evidence>
<keyword evidence="4" id="KW-0812">Transmembrane</keyword>
<evidence type="ECO:0000256" key="1">
    <source>
        <dbReference type="ARBA" id="ARBA00004687"/>
    </source>
</evidence>
<keyword evidence="4" id="KW-0472">Membrane</keyword>
<comment type="caution">
    <text evidence="6">The sequence shown here is derived from an EMBL/GenBank/DDBJ whole genome shotgun (WGS) entry which is preliminary data.</text>
</comment>
<dbReference type="Proteomes" id="UP001258017">
    <property type="component" value="Unassembled WGS sequence"/>
</dbReference>
<reference evidence="6" key="1">
    <citation type="submission" date="2021-08" db="EMBL/GenBank/DDBJ databases">
        <authorList>
            <person name="Misof B."/>
            <person name="Oliver O."/>
            <person name="Podsiadlowski L."/>
            <person name="Donath A."/>
            <person name="Peters R."/>
            <person name="Mayer C."/>
            <person name="Rust J."/>
            <person name="Gunkel S."/>
            <person name="Lesny P."/>
            <person name="Martin S."/>
            <person name="Oeyen J.P."/>
            <person name="Petersen M."/>
            <person name="Panagiotis P."/>
            <person name="Wilbrandt J."/>
            <person name="Tanja T."/>
        </authorList>
    </citation>
    <scope>NUCLEOTIDE SEQUENCE</scope>
    <source>
        <strain evidence="6">GBR_01_08_01A</strain>
        <tissue evidence="6">Thorax + abdomen</tissue>
    </source>
</reference>
<dbReference type="InterPro" id="IPR019328">
    <property type="entry name" value="PIGH-H_dom"/>
</dbReference>
<evidence type="ECO:0000256" key="2">
    <source>
        <dbReference type="ARBA" id="ARBA00009610"/>
    </source>
</evidence>
<organism evidence="6 7">
    <name type="scientific">Odynerus spinipes</name>
    <dbReference type="NCBI Taxonomy" id="1348599"/>
    <lineage>
        <taxon>Eukaryota</taxon>
        <taxon>Metazoa</taxon>
        <taxon>Ecdysozoa</taxon>
        <taxon>Arthropoda</taxon>
        <taxon>Hexapoda</taxon>
        <taxon>Insecta</taxon>
        <taxon>Pterygota</taxon>
        <taxon>Neoptera</taxon>
        <taxon>Endopterygota</taxon>
        <taxon>Hymenoptera</taxon>
        <taxon>Apocrita</taxon>
        <taxon>Aculeata</taxon>
        <taxon>Vespoidea</taxon>
        <taxon>Vespidae</taxon>
        <taxon>Eumeninae</taxon>
        <taxon>Odynerus</taxon>
    </lineage>
</organism>
<keyword evidence="4" id="KW-1133">Transmembrane helix</keyword>
<reference evidence="6" key="2">
    <citation type="journal article" date="2023" name="Commun. Biol.">
        <title>Intrasexual cuticular hydrocarbon dimorphism in a wasp sheds light on hydrocarbon biosynthesis genes in Hymenoptera.</title>
        <authorList>
            <person name="Moris V.C."/>
            <person name="Podsiadlowski L."/>
            <person name="Martin S."/>
            <person name="Oeyen J.P."/>
            <person name="Donath A."/>
            <person name="Petersen M."/>
            <person name="Wilbrandt J."/>
            <person name="Misof B."/>
            <person name="Liedtke D."/>
            <person name="Thamm M."/>
            <person name="Scheiner R."/>
            <person name="Schmitt T."/>
            <person name="Niehuis O."/>
        </authorList>
    </citation>
    <scope>NUCLEOTIDE SEQUENCE</scope>
    <source>
        <strain evidence="6">GBR_01_08_01A</strain>
    </source>
</reference>
<name>A0AAD9RI59_9HYME</name>
<dbReference type="GO" id="GO:0000506">
    <property type="term" value="C:glycosylphosphatidylinositol-N-acetylglucosaminyltransferase (GPI-GnT) complex"/>
    <property type="evidence" value="ECO:0007669"/>
    <property type="project" value="InterPro"/>
</dbReference>
<dbReference type="InterPro" id="IPR044215">
    <property type="entry name" value="PIG-H"/>
</dbReference>
<feature type="region of interest" description="Disordered" evidence="3">
    <location>
        <begin position="349"/>
        <end position="389"/>
    </location>
</feature>
<evidence type="ECO:0000259" key="5">
    <source>
        <dbReference type="Pfam" id="PF10181"/>
    </source>
</evidence>
<dbReference type="AlphaFoldDB" id="A0AAD9RI59"/>
<keyword evidence="7" id="KW-1185">Reference proteome</keyword>
<evidence type="ECO:0000313" key="7">
    <source>
        <dbReference type="Proteomes" id="UP001258017"/>
    </source>
</evidence>
<dbReference type="Pfam" id="PF10181">
    <property type="entry name" value="PIG-H"/>
    <property type="match status" value="1"/>
</dbReference>
<comment type="similarity">
    <text evidence="2">Belongs to the PIGH family.</text>
</comment>
<sequence>MTLKYSQDASISKLSFRNVDGKKLGLSEGCSSPNLESYGVIKFILYNEEPVNVFTSLSLFCLALLLWTVFDSFIFFLISAFALVFYCKYFITSSKKDTLLIVPSIGIHITIEKTFAGFNSYEFLPWDTIEDVFINEVIIRQRVLYYLTFKVKESVDGRDQIRLVPLFQDLLPEKRCLVYIYTKLANVIGSSKKKNLYHRTDRNAKEFTYGKELMKVVRRIIKSQPRQGQQFCTKHILATYNHTSWTRQDKMFAMLKFQEHTKVATVSRAITLTVKVFKTENSMPNDMIFHAKNEQEAIKSLIHINKEYTNEDIKENDKVDIESSNDNGLKINSEDSDKHISNLNINYNSSNLNSPTSINNSDITDKPKITKHNKKSSLSKSANTEKRNVRKNKEYSVLFEEERTKKNECHDNIETLSSLNQFEFNEITEQEKNKAQQINSNSADDINGANDEGVTDSVNLPYQYLIEKEIENARKQSVCISLLDDNKLIQKHAKDELGINSSIKSENKHTKKVIKENNECDKNVTKEKLSETSKSNEEEHTKNTSKSSNITDLIMKGCMFTIQQDKDSVSVLEQKTKSDVDEVLENSEKVETKEGEKCLLNSSLLKLENLVTMIEAPKKNITSNYKSKIAIGNNIPLHSTFTTKDFITNEHITKPTSLMGPFTSSFSSQNISTMNQLFAPTLDETHSTELKPNFLQANSLLDPNKTVLEDCVNNSNLEVTNTILDSTSNHVSNTPRIISNQVITIDQMPLGLRNIVKRKLSRTNASTNNAHKSNPQYAQICPKQLELSSESVNLENKFLDTKSESNTAANYTNALSICSNLKVKEETVMSCKGIKRSHCYETKDDNAQMENDETVPTIQEKIYSSIDKTERHKRRKKQQDCEYDTEKKVKMPAHISNIVKQKYCTMPNKLQDITEEFYQDLMQHHTHNKTVDCKGRRKTRKSLYVNTDVENENIRVEMLKFIEDITRGVKVVVKRMSTKNISSILRKSSSLAYIN</sequence>
<feature type="compositionally biased region" description="Basic and acidic residues" evidence="3">
    <location>
        <begin position="507"/>
        <end position="542"/>
    </location>
</feature>
<evidence type="ECO:0000256" key="4">
    <source>
        <dbReference type="SAM" id="Phobius"/>
    </source>
</evidence>
<feature type="region of interest" description="Disordered" evidence="3">
    <location>
        <begin position="507"/>
        <end position="548"/>
    </location>
</feature>
<feature type="transmembrane region" description="Helical" evidence="4">
    <location>
        <begin position="73"/>
        <end position="91"/>
    </location>
</feature>
<protein>
    <recommendedName>
        <fullName evidence="5">Phosphatidylinositol N-acetylglucosaminyltransferase subunit H conserved domain-containing protein</fullName>
    </recommendedName>
</protein>
<feature type="domain" description="Phosphatidylinositol N-acetylglucosaminyltransferase subunit H conserved" evidence="5">
    <location>
        <begin position="98"/>
        <end position="168"/>
    </location>
</feature>
<comment type="pathway">
    <text evidence="1">Glycolipid biosynthesis; glycosylphosphatidylinositol-anchor biosynthesis.</text>
</comment>
<dbReference type="GO" id="GO:0006506">
    <property type="term" value="P:GPI anchor biosynthetic process"/>
    <property type="evidence" value="ECO:0007669"/>
    <property type="project" value="InterPro"/>
</dbReference>
<proteinExistence type="inferred from homology"/>
<dbReference type="PANTHER" id="PTHR15231:SF1">
    <property type="entry name" value="PHOSPHATIDYLINOSITOL N-ACETYLGLUCOSAMINYLTRANSFERASE SUBUNIT H"/>
    <property type="match status" value="1"/>
</dbReference>
<dbReference type="EMBL" id="JAIFRP010000062">
    <property type="protein sequence ID" value="KAK2580214.1"/>
    <property type="molecule type" value="Genomic_DNA"/>
</dbReference>
<gene>
    <name evidence="6" type="ORF">KPH14_012474</name>
</gene>